<proteinExistence type="predicted"/>
<dbReference type="AlphaFoldDB" id="A0A815TUQ0"/>
<evidence type="ECO:0000313" key="3">
    <source>
        <dbReference type="EMBL" id="CAF1502972.1"/>
    </source>
</evidence>
<organism evidence="4 5">
    <name type="scientific">Rotaria sordida</name>
    <dbReference type="NCBI Taxonomy" id="392033"/>
    <lineage>
        <taxon>Eukaryota</taxon>
        <taxon>Metazoa</taxon>
        <taxon>Spiralia</taxon>
        <taxon>Gnathifera</taxon>
        <taxon>Rotifera</taxon>
        <taxon>Eurotatoria</taxon>
        <taxon>Bdelloidea</taxon>
        <taxon>Philodinida</taxon>
        <taxon>Philodinidae</taxon>
        <taxon>Rotaria</taxon>
    </lineage>
</organism>
<protein>
    <submittedName>
        <fullName evidence="4">Uncharacterized protein</fullName>
    </submittedName>
</protein>
<sequence>MSDEDASSLKDANEKVVRDMVKCAENKQRGDAPGEARSWIVEILKNSGPTNNFHQYVNGPSNQVVEVENIFEGQTGDGTKWKMRFIINADLPNEKLKQKAHFGCEVHWNTLPLLVTHKWFKDGILGVGRPTDRSVKLEEFETGNDRKDFDNKRYATWKSISKKYSH</sequence>
<keyword evidence="5" id="KW-1185">Reference proteome</keyword>
<evidence type="ECO:0000313" key="2">
    <source>
        <dbReference type="EMBL" id="CAF1229171.1"/>
    </source>
</evidence>
<dbReference type="Proteomes" id="UP000663870">
    <property type="component" value="Unassembled WGS sequence"/>
</dbReference>
<dbReference type="EMBL" id="CAJNOH010001486">
    <property type="protein sequence ID" value="CAF1222693.1"/>
    <property type="molecule type" value="Genomic_DNA"/>
</dbReference>
<accession>A0A815TUQ0</accession>
<evidence type="ECO:0000313" key="1">
    <source>
        <dbReference type="EMBL" id="CAF1222693.1"/>
    </source>
</evidence>
<dbReference type="Proteomes" id="UP000663854">
    <property type="component" value="Unassembled WGS sequence"/>
</dbReference>
<comment type="caution">
    <text evidence="4">The sequence shown here is derived from an EMBL/GenBank/DDBJ whole genome shotgun (WGS) entry which is preliminary data.</text>
</comment>
<dbReference type="EMBL" id="CAJNOH010001549">
    <property type="protein sequence ID" value="CAF1229171.1"/>
    <property type="molecule type" value="Genomic_DNA"/>
</dbReference>
<evidence type="ECO:0000313" key="5">
    <source>
        <dbReference type="Proteomes" id="UP000663870"/>
    </source>
</evidence>
<dbReference type="EMBL" id="CAJNOL010002547">
    <property type="protein sequence ID" value="CAF1510886.1"/>
    <property type="molecule type" value="Genomic_DNA"/>
</dbReference>
<evidence type="ECO:0000313" key="4">
    <source>
        <dbReference type="EMBL" id="CAF1510886.1"/>
    </source>
</evidence>
<dbReference type="EMBL" id="CAJNOL010002464">
    <property type="protein sequence ID" value="CAF1502972.1"/>
    <property type="molecule type" value="Genomic_DNA"/>
</dbReference>
<gene>
    <name evidence="3" type="ORF">JXQ802_LOCUS40533</name>
    <name evidence="4" type="ORF">JXQ802_LOCUS40989</name>
    <name evidence="1" type="ORF">PYM288_LOCUS25957</name>
    <name evidence="2" type="ORF">PYM288_LOCUS26292</name>
</gene>
<name>A0A815TUQ0_9BILA</name>
<reference evidence="4" key="1">
    <citation type="submission" date="2021-02" db="EMBL/GenBank/DDBJ databases">
        <authorList>
            <person name="Nowell W R."/>
        </authorList>
    </citation>
    <scope>NUCLEOTIDE SEQUENCE</scope>
</reference>